<feature type="domain" description="ABC transmembrane type-1" evidence="8">
    <location>
        <begin position="69"/>
        <end position="277"/>
    </location>
</feature>
<evidence type="ECO:0000313" key="9">
    <source>
        <dbReference type="EMBL" id="TDC26899.1"/>
    </source>
</evidence>
<evidence type="ECO:0000256" key="4">
    <source>
        <dbReference type="ARBA" id="ARBA00022692"/>
    </source>
</evidence>
<evidence type="ECO:0000256" key="2">
    <source>
        <dbReference type="ARBA" id="ARBA00022448"/>
    </source>
</evidence>
<keyword evidence="2 7" id="KW-0813">Transport</keyword>
<feature type="transmembrane region" description="Helical" evidence="7">
    <location>
        <begin position="253"/>
        <end position="277"/>
    </location>
</feature>
<dbReference type="EMBL" id="SMKA01000102">
    <property type="protein sequence ID" value="TDC26899.1"/>
    <property type="molecule type" value="Genomic_DNA"/>
</dbReference>
<dbReference type="CDD" id="cd06261">
    <property type="entry name" value="TM_PBP2"/>
    <property type="match status" value="1"/>
</dbReference>
<dbReference type="SUPFAM" id="SSF161098">
    <property type="entry name" value="MetI-like"/>
    <property type="match status" value="1"/>
</dbReference>
<dbReference type="GO" id="GO:0055085">
    <property type="term" value="P:transmembrane transport"/>
    <property type="evidence" value="ECO:0007669"/>
    <property type="project" value="InterPro"/>
</dbReference>
<proteinExistence type="inferred from homology"/>
<keyword evidence="10" id="KW-1185">Reference proteome</keyword>
<keyword evidence="5 7" id="KW-1133">Transmembrane helix</keyword>
<comment type="similarity">
    <text evidence="7">Belongs to the binding-protein-dependent transport system permease family.</text>
</comment>
<evidence type="ECO:0000259" key="8">
    <source>
        <dbReference type="PROSITE" id="PS50928"/>
    </source>
</evidence>
<feature type="transmembrane region" description="Helical" evidence="7">
    <location>
        <begin position="201"/>
        <end position="220"/>
    </location>
</feature>
<reference evidence="9 10" key="1">
    <citation type="submission" date="2019-03" db="EMBL/GenBank/DDBJ databases">
        <title>Draft genome sequences of novel Actinobacteria.</title>
        <authorList>
            <person name="Sahin N."/>
            <person name="Ay H."/>
            <person name="Saygin H."/>
        </authorList>
    </citation>
    <scope>NUCLEOTIDE SEQUENCE [LARGE SCALE GENOMIC DNA]</scope>
    <source>
        <strain evidence="9 10">JCM 30547</strain>
    </source>
</reference>
<evidence type="ECO:0000256" key="1">
    <source>
        <dbReference type="ARBA" id="ARBA00004651"/>
    </source>
</evidence>
<dbReference type="Proteomes" id="UP000295075">
    <property type="component" value="Unassembled WGS sequence"/>
</dbReference>
<dbReference type="AlphaFoldDB" id="A0A4R4PX12"/>
<dbReference type="PANTHER" id="PTHR30193">
    <property type="entry name" value="ABC TRANSPORTER PERMEASE PROTEIN"/>
    <property type="match status" value="1"/>
</dbReference>
<keyword evidence="3" id="KW-1003">Cell membrane</keyword>
<dbReference type="InterPro" id="IPR051393">
    <property type="entry name" value="ABC_transporter_permease"/>
</dbReference>
<dbReference type="Gene3D" id="1.10.3720.10">
    <property type="entry name" value="MetI-like"/>
    <property type="match status" value="1"/>
</dbReference>
<dbReference type="PANTHER" id="PTHR30193:SF37">
    <property type="entry name" value="INNER MEMBRANE ABC TRANSPORTER PERMEASE PROTEIN YCJO"/>
    <property type="match status" value="1"/>
</dbReference>
<dbReference type="Pfam" id="PF00528">
    <property type="entry name" value="BPD_transp_1"/>
    <property type="match status" value="1"/>
</dbReference>
<comment type="subcellular location">
    <subcellularLocation>
        <location evidence="1 7">Cell membrane</location>
        <topology evidence="1 7">Multi-pass membrane protein</topology>
    </subcellularLocation>
</comment>
<feature type="transmembrane region" description="Helical" evidence="7">
    <location>
        <begin position="106"/>
        <end position="123"/>
    </location>
</feature>
<dbReference type="InterPro" id="IPR000515">
    <property type="entry name" value="MetI-like"/>
</dbReference>
<gene>
    <name evidence="9" type="ORF">E1261_21700</name>
</gene>
<evidence type="ECO:0000256" key="6">
    <source>
        <dbReference type="ARBA" id="ARBA00023136"/>
    </source>
</evidence>
<sequence length="286" mass="31058">MTTSLRARAGTAGFLLPALVVVAVFYLVPNLLNFALAFTDWSAYKDTIAFTGLANFRELLQEGALSTGLRVTVIYAVVVMIAQNLAGLLLAFALEKPSRVHAFFRAMFFLPVLISPLAAGYVFKALLADDGPLNRAAGIEVSWLGSTTWTIVVVALVNAWKFMGVNMLVYIAGLNAIPGELLESARTDGASRWRTIRSIQLPLLAPAITFNFVTTLIGAFNTFDIVFAMTNGGPGDSTQVLNMFIQQQYAQGYYGYSISMGLLLLLLVCAVAFPLLLTLRRREVDA</sequence>
<feature type="transmembrane region" description="Helical" evidence="7">
    <location>
        <begin position="12"/>
        <end position="32"/>
    </location>
</feature>
<evidence type="ECO:0000256" key="7">
    <source>
        <dbReference type="RuleBase" id="RU363032"/>
    </source>
</evidence>
<comment type="caution">
    <text evidence="9">The sequence shown here is derived from an EMBL/GenBank/DDBJ whole genome shotgun (WGS) entry which is preliminary data.</text>
</comment>
<evidence type="ECO:0000256" key="3">
    <source>
        <dbReference type="ARBA" id="ARBA00022475"/>
    </source>
</evidence>
<protein>
    <submittedName>
        <fullName evidence="9">Sugar ABC transporter permease</fullName>
    </submittedName>
</protein>
<accession>A0A4R4PX12</accession>
<feature type="transmembrane region" description="Helical" evidence="7">
    <location>
        <begin position="73"/>
        <end position="94"/>
    </location>
</feature>
<evidence type="ECO:0000313" key="10">
    <source>
        <dbReference type="Proteomes" id="UP000295075"/>
    </source>
</evidence>
<dbReference type="PROSITE" id="PS50928">
    <property type="entry name" value="ABC_TM1"/>
    <property type="match status" value="1"/>
</dbReference>
<keyword evidence="4 7" id="KW-0812">Transmembrane</keyword>
<dbReference type="GO" id="GO:0005886">
    <property type="term" value="C:plasma membrane"/>
    <property type="evidence" value="ECO:0007669"/>
    <property type="project" value="UniProtKB-SubCell"/>
</dbReference>
<keyword evidence="6 7" id="KW-0472">Membrane</keyword>
<organism evidence="9 10">
    <name type="scientific">Kribbella albertanoniae</name>
    <dbReference type="NCBI Taxonomy" id="1266829"/>
    <lineage>
        <taxon>Bacteria</taxon>
        <taxon>Bacillati</taxon>
        <taxon>Actinomycetota</taxon>
        <taxon>Actinomycetes</taxon>
        <taxon>Propionibacteriales</taxon>
        <taxon>Kribbellaceae</taxon>
        <taxon>Kribbella</taxon>
    </lineage>
</organism>
<dbReference type="OrthoDB" id="4053402at2"/>
<dbReference type="InterPro" id="IPR035906">
    <property type="entry name" value="MetI-like_sf"/>
</dbReference>
<name>A0A4R4PX12_9ACTN</name>
<evidence type="ECO:0000256" key="5">
    <source>
        <dbReference type="ARBA" id="ARBA00022989"/>
    </source>
</evidence>
<feature type="transmembrane region" description="Helical" evidence="7">
    <location>
        <begin position="143"/>
        <end position="160"/>
    </location>
</feature>
<dbReference type="RefSeq" id="WP_132409248.1">
    <property type="nucleotide sequence ID" value="NZ_SMKA01000102.1"/>
</dbReference>